<reference evidence="1" key="2">
    <citation type="journal article" date="2022" name="New Phytol.">
        <title>Evolutionary transition to the ectomycorrhizal habit in the genomes of a hyperdiverse lineage of mushroom-forming fungi.</title>
        <authorList>
            <person name="Looney B."/>
            <person name="Miyauchi S."/>
            <person name="Morin E."/>
            <person name="Drula E."/>
            <person name="Courty P.E."/>
            <person name="Kohler A."/>
            <person name="Kuo A."/>
            <person name="LaButti K."/>
            <person name="Pangilinan J."/>
            <person name="Lipzen A."/>
            <person name="Riley R."/>
            <person name="Andreopoulos W."/>
            <person name="He G."/>
            <person name="Johnson J."/>
            <person name="Nolan M."/>
            <person name="Tritt A."/>
            <person name="Barry K.W."/>
            <person name="Grigoriev I.V."/>
            <person name="Nagy L.G."/>
            <person name="Hibbett D."/>
            <person name="Henrissat B."/>
            <person name="Matheny P.B."/>
            <person name="Labbe J."/>
            <person name="Martin F.M."/>
        </authorList>
    </citation>
    <scope>NUCLEOTIDE SEQUENCE</scope>
    <source>
        <strain evidence="1">HHB10654</strain>
    </source>
</reference>
<reference evidence="1" key="1">
    <citation type="submission" date="2021-03" db="EMBL/GenBank/DDBJ databases">
        <authorList>
            <consortium name="DOE Joint Genome Institute"/>
            <person name="Ahrendt S."/>
            <person name="Looney B.P."/>
            <person name="Miyauchi S."/>
            <person name="Morin E."/>
            <person name="Drula E."/>
            <person name="Courty P.E."/>
            <person name="Chicoki N."/>
            <person name="Fauchery L."/>
            <person name="Kohler A."/>
            <person name="Kuo A."/>
            <person name="Labutti K."/>
            <person name="Pangilinan J."/>
            <person name="Lipzen A."/>
            <person name="Riley R."/>
            <person name="Andreopoulos W."/>
            <person name="He G."/>
            <person name="Johnson J."/>
            <person name="Barry K.W."/>
            <person name="Grigoriev I.V."/>
            <person name="Nagy L."/>
            <person name="Hibbett D."/>
            <person name="Henrissat B."/>
            <person name="Matheny P.B."/>
            <person name="Labbe J."/>
            <person name="Martin F."/>
        </authorList>
    </citation>
    <scope>NUCLEOTIDE SEQUENCE</scope>
    <source>
        <strain evidence="1">HHB10654</strain>
    </source>
</reference>
<proteinExistence type="predicted"/>
<sequence>MAVLDTHITDATSTVGPAHHKRRPSSPTSSTSLNHVHIAEALLKSEDNGATLDFSHGNITDVGEYGAEELATIGREDLMKDESSVLRITLASNRLATLPMAFALLSRLRYLNLKSNCLSVFPDVLTVMPSLEILDIGRNKIKRLPSQPGSLVNLRVFSFYKNKITRLPPYLTKFTRLSILRVEQNPLEWPPKAIVDTQANMKDWIKTIQQWIETNTASSEQRAFSADSVHYGRSDTVLRSGNGDTPSPGLETSLDDGPTPHARSFSVSSEISVYPSPEEDRLPSSVAGSSRLAERPSPLHLGSLPPVGANDSSLSLSHSPDTYLPTPAESVSSYEEEDVQQISPDNPLHARNASYAGSSRQHPRSSITGKKSLPDLRPTKLRLGLENEASSSSNPPLWGQLGSSLQANRSIDQFSIPSPLSQRQDSSESSDALSYTARPFAQGHATNSPTSMDRPAPAMDVERNSYFRRFSTVPSSSTLSKIIPESLLHLVDGVRGILFAVSQIYQALQHYTVYAIDERLASVLLKVLDPASAFMTQLINALDRFDSMSRRTLPTPLICRGVIESCKDNVAVFGKAVGVLALQLKVLATRDDVRYTRQMLLMLYGATAEISNAWQSMGPHIEAVQPFLRDHPPPALSKSRPNQPSSHHPLPTSVSASTSLPPTPNMFPRPPTLPLETPLSAGRTHIARRHAGSFSSKDVEIGKSLPSFVEPLPVQGGVAPGTAAETPTPRAALRHVGFFSPSLVPSTPMSSAMAGSNRAFFKGSMSPREAHSRQNSQSSLLGSSTGSSPSVAGRTPMVDAPPEISTLVDKEAIDAMKKAVEAAPSVWSMMETMLVDIPESRDEIKEALSSAQSLTNQLKDSIAALQEDAPVDRKALREDAHAFVKIVVSLSNSMKVYGGSHPMSSVLRTNMVKLTNATEEFVILLHVSSFSSSSTPRPVTPVVNAFSSNGAVLTVDDNRLGSNLSRSRSALSATSKRFALPMVKDMPHSAQPHQTFKVSTPPPHRLGRDDGLDVF</sequence>
<organism evidence="1 2">
    <name type="scientific">Artomyces pyxidatus</name>
    <dbReference type="NCBI Taxonomy" id="48021"/>
    <lineage>
        <taxon>Eukaryota</taxon>
        <taxon>Fungi</taxon>
        <taxon>Dikarya</taxon>
        <taxon>Basidiomycota</taxon>
        <taxon>Agaricomycotina</taxon>
        <taxon>Agaricomycetes</taxon>
        <taxon>Russulales</taxon>
        <taxon>Auriscalpiaceae</taxon>
        <taxon>Artomyces</taxon>
    </lineage>
</organism>
<protein>
    <submittedName>
        <fullName evidence="1">Uncharacterized protein</fullName>
    </submittedName>
</protein>
<dbReference type="EMBL" id="MU277195">
    <property type="protein sequence ID" value="KAI0065424.1"/>
    <property type="molecule type" value="Genomic_DNA"/>
</dbReference>
<comment type="caution">
    <text evidence="1">The sequence shown here is derived from an EMBL/GenBank/DDBJ whole genome shotgun (WGS) entry which is preliminary data.</text>
</comment>
<evidence type="ECO:0000313" key="1">
    <source>
        <dbReference type="EMBL" id="KAI0065424.1"/>
    </source>
</evidence>
<keyword evidence="2" id="KW-1185">Reference proteome</keyword>
<evidence type="ECO:0000313" key="2">
    <source>
        <dbReference type="Proteomes" id="UP000814140"/>
    </source>
</evidence>
<dbReference type="Proteomes" id="UP000814140">
    <property type="component" value="Unassembled WGS sequence"/>
</dbReference>
<gene>
    <name evidence="1" type="ORF">BV25DRAFT_1821826</name>
</gene>
<name>A0ACB8T930_9AGAM</name>
<accession>A0ACB8T930</accession>